<gene>
    <name evidence="1" type="ORF">UFOPK3516_01390</name>
</gene>
<accession>A0A6J7GRI6</accession>
<dbReference type="EMBL" id="CAFBMB010000147">
    <property type="protein sequence ID" value="CAB4909338.1"/>
    <property type="molecule type" value="Genomic_DNA"/>
</dbReference>
<reference evidence="1" key="1">
    <citation type="submission" date="2020-05" db="EMBL/GenBank/DDBJ databases">
        <authorList>
            <person name="Chiriac C."/>
            <person name="Salcher M."/>
            <person name="Ghai R."/>
            <person name="Kavagutti S V."/>
        </authorList>
    </citation>
    <scope>NUCLEOTIDE SEQUENCE</scope>
</reference>
<proteinExistence type="predicted"/>
<sequence length="213" mass="23927">MVALLSEVREIEVCIYSARDCVNIFQVRGFFKKICRAACGRGYRLGPTKRTRGCLPRQRNGPFLKELRQKCELKQIFRHEVISADNANAALFRGNRQASAHDDVGLEVHNVRCNLVKNSSTILVDAPRQREAHPVVRIPSPRSKTVHRHLGTLMCFLEGAVMLIEGRRNDVHAVPSADQSGSQALGKLGRTIHIWSKSIGPNHNCERGARFLR</sequence>
<organism evidence="1">
    <name type="scientific">freshwater metagenome</name>
    <dbReference type="NCBI Taxonomy" id="449393"/>
    <lineage>
        <taxon>unclassified sequences</taxon>
        <taxon>metagenomes</taxon>
        <taxon>ecological metagenomes</taxon>
    </lineage>
</organism>
<dbReference type="AlphaFoldDB" id="A0A6J7GRI6"/>
<name>A0A6J7GRI6_9ZZZZ</name>
<protein>
    <submittedName>
        <fullName evidence="1">Unannotated protein</fullName>
    </submittedName>
</protein>
<evidence type="ECO:0000313" key="1">
    <source>
        <dbReference type="EMBL" id="CAB4909338.1"/>
    </source>
</evidence>